<gene>
    <name evidence="2" type="ORF">JKIAZH3_G2072</name>
</gene>
<reference evidence="2" key="1">
    <citation type="submission" date="2020-10" db="EMBL/GenBank/DDBJ databases">
        <authorList>
            <person name="Sedaghatjoo S."/>
        </authorList>
    </citation>
    <scope>NUCLEOTIDE SEQUENCE</scope>
    <source>
        <strain evidence="2">AZH3</strain>
    </source>
</reference>
<feature type="compositionally biased region" description="Acidic residues" evidence="1">
    <location>
        <begin position="1020"/>
        <end position="1030"/>
    </location>
</feature>
<feature type="compositionally biased region" description="Basic and acidic residues" evidence="1">
    <location>
        <begin position="206"/>
        <end position="217"/>
    </location>
</feature>
<feature type="compositionally biased region" description="Low complexity" evidence="1">
    <location>
        <begin position="81"/>
        <end position="97"/>
    </location>
</feature>
<feature type="compositionally biased region" description="Polar residues" evidence="1">
    <location>
        <begin position="153"/>
        <end position="165"/>
    </location>
</feature>
<feature type="compositionally biased region" description="Basic and acidic residues" evidence="1">
    <location>
        <begin position="790"/>
        <end position="804"/>
    </location>
</feature>
<proteinExistence type="predicted"/>
<comment type="caution">
    <text evidence="2">The sequence shown here is derived from an EMBL/GenBank/DDBJ whole genome shotgun (WGS) entry which is preliminary data.</text>
</comment>
<evidence type="ECO:0000256" key="1">
    <source>
        <dbReference type="SAM" id="MobiDB-lite"/>
    </source>
</evidence>
<feature type="compositionally biased region" description="Basic and acidic residues" evidence="1">
    <location>
        <begin position="335"/>
        <end position="368"/>
    </location>
</feature>
<evidence type="ECO:0000313" key="2">
    <source>
        <dbReference type="EMBL" id="CAD6958279.1"/>
    </source>
</evidence>
<feature type="compositionally biased region" description="Basic and acidic residues" evidence="1">
    <location>
        <begin position="1031"/>
        <end position="1044"/>
    </location>
</feature>
<evidence type="ECO:0008006" key="4">
    <source>
        <dbReference type="Google" id="ProtNLM"/>
    </source>
</evidence>
<feature type="compositionally biased region" description="Polar residues" evidence="1">
    <location>
        <begin position="434"/>
        <end position="448"/>
    </location>
</feature>
<dbReference type="Proteomes" id="UP000836402">
    <property type="component" value="Unassembled WGS sequence"/>
</dbReference>
<protein>
    <recommendedName>
        <fullName evidence="4">DUF4211 domain-containing protein</fullName>
    </recommendedName>
</protein>
<feature type="compositionally biased region" description="Basic and acidic residues" evidence="1">
    <location>
        <begin position="851"/>
        <end position="864"/>
    </location>
</feature>
<feature type="compositionally biased region" description="Low complexity" evidence="1">
    <location>
        <begin position="754"/>
        <end position="768"/>
    </location>
</feature>
<feature type="compositionally biased region" description="Low complexity" evidence="1">
    <location>
        <begin position="939"/>
        <end position="952"/>
    </location>
</feature>
<feature type="compositionally biased region" description="Low complexity" evidence="1">
    <location>
        <begin position="176"/>
        <end position="185"/>
    </location>
</feature>
<feature type="compositionally biased region" description="Basic and acidic residues" evidence="1">
    <location>
        <begin position="612"/>
        <end position="623"/>
    </location>
</feature>
<feature type="compositionally biased region" description="Basic residues" evidence="1">
    <location>
        <begin position="1001"/>
        <end position="1015"/>
    </location>
</feature>
<feature type="compositionally biased region" description="Basic and acidic residues" evidence="1">
    <location>
        <begin position="886"/>
        <end position="897"/>
    </location>
</feature>
<feature type="compositionally biased region" description="Basic and acidic residues" evidence="1">
    <location>
        <begin position="661"/>
        <end position="672"/>
    </location>
</feature>
<feature type="region of interest" description="Disordered" evidence="1">
    <location>
        <begin position="49"/>
        <end position="252"/>
    </location>
</feature>
<organism evidence="2 3">
    <name type="scientific">Tilletia caries</name>
    <name type="common">wheat bunt fungus</name>
    <dbReference type="NCBI Taxonomy" id="13290"/>
    <lineage>
        <taxon>Eukaryota</taxon>
        <taxon>Fungi</taxon>
        <taxon>Dikarya</taxon>
        <taxon>Basidiomycota</taxon>
        <taxon>Ustilaginomycotina</taxon>
        <taxon>Exobasidiomycetes</taxon>
        <taxon>Tilletiales</taxon>
        <taxon>Tilletiaceae</taxon>
        <taxon>Tilletia</taxon>
    </lineage>
</organism>
<keyword evidence="3" id="KW-1185">Reference proteome</keyword>
<feature type="compositionally biased region" description="Acidic residues" evidence="1">
    <location>
        <begin position="190"/>
        <end position="200"/>
    </location>
</feature>
<feature type="compositionally biased region" description="Low complexity" evidence="1">
    <location>
        <begin position="568"/>
        <end position="579"/>
    </location>
</feature>
<sequence>MKAPLLNHGVPYSLMNSSNDLSLAYNRMVEQHRLSGSSNPANFQLRRAATASPGPNANGPSPQRGRLPSASPDLFCGSSQGGSPERSGSASSDSGAGQNEPPNGADGLHLGSYFHDHDPESGGDVEMNSSQPLFREDGDRISMAGGSPYAARQASSAVQGQNFSSPGFDEQPQPGPQLAGQAAIQFRDEENLEADDEDDLWGSPSETRRSPLRDPPKRASAASATSQAGRSAQKKASRPAAASSSKKDPVLLGFSHSKSARADAKKGLPVALWIDVPPISNKLRRQFSIVRDFKPTSTTGRGQRAAAAGAKEKNKKLAELSSKPLIIISDDESGDETKSVWFDPEKRKQSQEQRKRRPDPSRRVDRAHNRLSQHVVDTDSGSDDASSATSFQRLKIDLSQIPTVPTRMWGTPPPEDAIQGLRAAPRDGGDGGPSATQAGNDQSTSNIASPPKPAPKKAPKKPQGPEHSFEELFMQHSSTSSDEVEVLPSGGRSPAKGKTLAMSTSETRRPSPHASNGGPANGRAASRIQEESDDEFHPIERPAGTSKEQPRASTSKGKGAAARPVKSTAGTAAGPATGPNQPRFFPKPAIAPLPAIPMKLPANMHPPTGRVLSREEYAKEDRPRKRRSDANGGGKTAANGRKRQHSSDSERGPSPQRGHRGGRDDRHARSDSDDFEVTASHRAVNRSTPPPGSRPKARAFSSGGRGRRDSLSPPRRYSGGGSARRRDRSITPSSASETERTRRRKGGSGDKSKNGPSRPSSSSNKAGPGRSFVMPDSQPPRKKLKPFTMSRDKILGAAEGRKSQNDGNRASGSQSRSMGGGGMDYGAAGDDSDDEVEMQPGKSSPSKARRQSREAGSDDEDVRKRAPKSLQSQINEDAWVYTSGTHKKDVYREDLSKLRKAREKVLSQRASKGKGKEREREKRKGKKRAETSDSETSDSFAASTGESSLSSESRLKNKASLNDFVIDDDDEPVESLVRRVPRQLSGAAPPRRSGDRDRRSPPRSKKSSSSSKRRSRPESFSEDDSIEESGEGEREMQPSDYIRLERERMPEEALTMSLDDAYWWEMVWLIMQLLDQKLPPEDARSASHARRIVKERMSDGQRQLQTMAQRKNFLWYLKTYPKLIRMTLTNDELQARIDRFGSGCGMCPRKKQRPDSRICLFGRPYGPDLNVRDKSEISSSDCDSDQSTELKETGFEALQGKGKKNFTAFFLGSKCAVRAELLHRVLHWEVLAQDEAKRLSADRLDDWVDRPLRVVLTEVQDHVNGKWPAFKKYCEAMREEAMDFVREGG</sequence>
<evidence type="ECO:0000313" key="3">
    <source>
        <dbReference type="Proteomes" id="UP000836402"/>
    </source>
</evidence>
<name>A0ABN7JE79_9BASI</name>
<dbReference type="EMBL" id="CAJHJG010006592">
    <property type="protein sequence ID" value="CAD6958279.1"/>
    <property type="molecule type" value="Genomic_DNA"/>
</dbReference>
<accession>A0ABN7JE79</accession>
<feature type="region of interest" description="Disordered" evidence="1">
    <location>
        <begin position="290"/>
        <end position="1044"/>
    </location>
</feature>